<dbReference type="HOGENOM" id="CLU_1747173_0_0_4"/>
<dbReference type="PATRIC" id="fig|1349767.4.peg.121"/>
<accession>W0V9W1</accession>
<dbReference type="AlphaFoldDB" id="W0V9W1"/>
<keyword evidence="2" id="KW-1185">Reference proteome</keyword>
<organism evidence="1 2">
    <name type="scientific">Janthinobacterium agaricidamnosum NBRC 102515 = DSM 9628</name>
    <dbReference type="NCBI Taxonomy" id="1349767"/>
    <lineage>
        <taxon>Bacteria</taxon>
        <taxon>Pseudomonadati</taxon>
        <taxon>Pseudomonadota</taxon>
        <taxon>Betaproteobacteria</taxon>
        <taxon>Burkholderiales</taxon>
        <taxon>Oxalobacteraceae</taxon>
        <taxon>Janthinobacterium</taxon>
    </lineage>
</organism>
<sequence length="149" mass="15979">MKSKNYLLEMMAAVDADRFLAMTHIFQAGALVPLAPRKGPGYHLTDIPMNRGMMAVVGAWREAGAPDAQLNATMSRLMSLGDIFEVPEYFGDYIRSDDGAGDGIAVADVLLKAAALARLVDVKGCLRFDLADVLAHAQRLDAEKDAAVA</sequence>
<evidence type="ECO:0000313" key="2">
    <source>
        <dbReference type="Proteomes" id="UP000027604"/>
    </source>
</evidence>
<dbReference type="RefSeq" id="WP_038494153.1">
    <property type="nucleotide sequence ID" value="NZ_BCTH01000067.1"/>
</dbReference>
<protein>
    <submittedName>
        <fullName evidence="1">Uncharacterized protein</fullName>
    </submittedName>
</protein>
<reference evidence="1 2" key="1">
    <citation type="journal article" date="2015" name="Genome Announc.">
        <title>Genome Sequence of Mushroom Soft-Rot Pathogen Janthinobacterium agaricidamnosum.</title>
        <authorList>
            <person name="Graupner K."/>
            <person name="Lackner G."/>
            <person name="Hertweck C."/>
        </authorList>
    </citation>
    <scope>NUCLEOTIDE SEQUENCE [LARGE SCALE GENOMIC DNA]</scope>
    <source>
        <strain evidence="2">NBRC 102515 / DSM 9628</strain>
    </source>
</reference>
<proteinExistence type="predicted"/>
<dbReference type="EMBL" id="HG322949">
    <property type="protein sequence ID" value="CDG84138.1"/>
    <property type="molecule type" value="Genomic_DNA"/>
</dbReference>
<gene>
    <name evidence="1" type="ORF">GJA_3522</name>
</gene>
<dbReference type="Proteomes" id="UP000027604">
    <property type="component" value="Chromosome I"/>
</dbReference>
<dbReference type="KEGG" id="jag:GJA_3522"/>
<dbReference type="OrthoDB" id="6064677at2"/>
<evidence type="ECO:0000313" key="1">
    <source>
        <dbReference type="EMBL" id="CDG84138.1"/>
    </source>
</evidence>
<name>W0V9W1_9BURK</name>
<dbReference type="STRING" id="1349767.GJA_3522"/>